<keyword evidence="9" id="KW-0809">Transit peptide</keyword>
<dbReference type="InterPro" id="IPR046448">
    <property type="entry name" value="ECSIT_N"/>
</dbReference>
<keyword evidence="10" id="KW-0496">Mitochondrion</keyword>
<dbReference type="EMBL" id="JAWJWF010000004">
    <property type="protein sequence ID" value="KAK6633261.1"/>
    <property type="molecule type" value="Genomic_DNA"/>
</dbReference>
<protein>
    <recommendedName>
        <fullName evidence="5">Evolutionarily conserved signaling intermediate in Toll pathway, mitochondrial</fullName>
    </recommendedName>
</protein>
<dbReference type="Pfam" id="PF06239">
    <property type="entry name" value="ECSIT_N"/>
    <property type="match status" value="1"/>
</dbReference>
<dbReference type="PANTHER" id="PTHR13113">
    <property type="entry name" value="ECSIT EVOLUTIONARILY CONSERVED SIGNALING INTERMEDIATE IN TOLL PATHWAYS"/>
    <property type="match status" value="1"/>
</dbReference>
<feature type="domain" description="ECSIT C-terminal" evidence="12">
    <location>
        <begin position="250"/>
        <end position="374"/>
    </location>
</feature>
<keyword evidence="6" id="KW-0963">Cytoplasm</keyword>
<gene>
    <name evidence="13" type="ORF">RUM44_003862</name>
</gene>
<sequence>MSCSPSNVISFKIVFSNLIRKGSLLHNTNKTWKRNSTRSFCSVFNYSSKDAHNRKSKIGFEDFQLTEAKDKKSFFQTISTYEKNFPNKKAHVEFISSGLAKMEEYGVQEDLEAYKSLMNVFPKDQFIPRNVWQQAMTYFPVQQFLAMDILEKMEHNGVLPDIDLGEIIFKIFGRTTKPFLKYENYLYWTLKFKNKSPWYLPKKLTCDPIALAEMAVKRITSVDIQTEITRFQTKDLLEAVDDTWIVSGQSPKQRELLRNHKTGLPVIVEGGDRIWLRKSSLTYFLLKGDCEDEPPKPIRDRNDFLKMETMYFNPNYTELAEIDIPCVHKQEDGKIYAICITGTTSKDSLLSWVRLLQKNGNPILGEVPVLFRIQNLDTTPVPLPETSIPTQ</sequence>
<evidence type="ECO:0000256" key="4">
    <source>
        <dbReference type="ARBA" id="ARBA00007674"/>
    </source>
</evidence>
<evidence type="ECO:0000313" key="13">
    <source>
        <dbReference type="EMBL" id="KAK6633261.1"/>
    </source>
</evidence>
<evidence type="ECO:0000256" key="9">
    <source>
        <dbReference type="ARBA" id="ARBA00022946"/>
    </source>
</evidence>
<evidence type="ECO:0000256" key="7">
    <source>
        <dbReference type="ARBA" id="ARBA00022588"/>
    </source>
</evidence>
<keyword evidence="14" id="KW-1185">Reference proteome</keyword>
<evidence type="ECO:0000256" key="5">
    <source>
        <dbReference type="ARBA" id="ARBA00019998"/>
    </source>
</evidence>
<evidence type="ECO:0000256" key="8">
    <source>
        <dbReference type="ARBA" id="ARBA00022859"/>
    </source>
</evidence>
<keyword evidence="8" id="KW-0391">Immunity</keyword>
<dbReference type="Pfam" id="PF14784">
    <property type="entry name" value="ECSIT_C"/>
    <property type="match status" value="1"/>
</dbReference>
<dbReference type="InterPro" id="IPR029342">
    <property type="entry name" value="ECIST_C"/>
</dbReference>
<dbReference type="PANTHER" id="PTHR13113:SF1">
    <property type="entry name" value="EVOLUTIONARILY CONSERVED SIGNALING INTERMEDIATE IN TOLL PATHWAY, MITOCHONDRIAL"/>
    <property type="match status" value="1"/>
</dbReference>
<accession>A0ABR1B179</accession>
<evidence type="ECO:0000256" key="1">
    <source>
        <dbReference type="ARBA" id="ARBA00004123"/>
    </source>
</evidence>
<dbReference type="Proteomes" id="UP001359485">
    <property type="component" value="Unassembled WGS sequence"/>
</dbReference>
<evidence type="ECO:0000256" key="11">
    <source>
        <dbReference type="ARBA" id="ARBA00023242"/>
    </source>
</evidence>
<dbReference type="SMART" id="SM01284">
    <property type="entry name" value="ECSIT_Cterm"/>
    <property type="match status" value="1"/>
</dbReference>
<evidence type="ECO:0000256" key="10">
    <source>
        <dbReference type="ARBA" id="ARBA00023128"/>
    </source>
</evidence>
<evidence type="ECO:0000256" key="6">
    <source>
        <dbReference type="ARBA" id="ARBA00022490"/>
    </source>
</evidence>
<evidence type="ECO:0000313" key="14">
    <source>
        <dbReference type="Proteomes" id="UP001359485"/>
    </source>
</evidence>
<name>A0ABR1B179_POLSC</name>
<dbReference type="InterPro" id="IPR010418">
    <property type="entry name" value="ECSIT"/>
</dbReference>
<comment type="caution">
    <text evidence="13">The sequence shown here is derived from an EMBL/GenBank/DDBJ whole genome shotgun (WGS) entry which is preliminary data.</text>
</comment>
<evidence type="ECO:0000256" key="2">
    <source>
        <dbReference type="ARBA" id="ARBA00004173"/>
    </source>
</evidence>
<keyword evidence="7" id="KW-0399">Innate immunity</keyword>
<comment type="similarity">
    <text evidence="4">Belongs to the ECSIT family.</text>
</comment>
<reference evidence="13 14" key="1">
    <citation type="submission" date="2023-09" db="EMBL/GenBank/DDBJ databases">
        <title>Genomes of two closely related lineages of the louse Polyplax serrata with different host specificities.</title>
        <authorList>
            <person name="Martinu J."/>
            <person name="Tarabai H."/>
            <person name="Stefka J."/>
            <person name="Hypsa V."/>
        </authorList>
    </citation>
    <scope>NUCLEOTIDE SEQUENCE [LARGE SCALE GENOMIC DNA]</scope>
    <source>
        <strain evidence="13">98ZLc_SE</strain>
    </source>
</reference>
<evidence type="ECO:0000259" key="12">
    <source>
        <dbReference type="SMART" id="SM01284"/>
    </source>
</evidence>
<keyword evidence="11" id="KW-0539">Nucleus</keyword>
<organism evidence="13 14">
    <name type="scientific">Polyplax serrata</name>
    <name type="common">Common mouse louse</name>
    <dbReference type="NCBI Taxonomy" id="468196"/>
    <lineage>
        <taxon>Eukaryota</taxon>
        <taxon>Metazoa</taxon>
        <taxon>Ecdysozoa</taxon>
        <taxon>Arthropoda</taxon>
        <taxon>Hexapoda</taxon>
        <taxon>Insecta</taxon>
        <taxon>Pterygota</taxon>
        <taxon>Neoptera</taxon>
        <taxon>Paraneoptera</taxon>
        <taxon>Psocodea</taxon>
        <taxon>Troctomorpha</taxon>
        <taxon>Phthiraptera</taxon>
        <taxon>Anoplura</taxon>
        <taxon>Polyplacidae</taxon>
        <taxon>Polyplax</taxon>
    </lineage>
</organism>
<proteinExistence type="inferred from homology"/>
<evidence type="ECO:0000256" key="3">
    <source>
        <dbReference type="ARBA" id="ARBA00004496"/>
    </source>
</evidence>
<comment type="subcellular location">
    <subcellularLocation>
        <location evidence="3">Cytoplasm</location>
    </subcellularLocation>
    <subcellularLocation>
        <location evidence="2">Mitochondrion</location>
    </subcellularLocation>
    <subcellularLocation>
        <location evidence="1">Nucleus</location>
    </subcellularLocation>
</comment>